<reference evidence="2" key="1">
    <citation type="submission" date="2020-02" db="EMBL/GenBank/DDBJ databases">
        <authorList>
            <person name="Meier V. D."/>
        </authorList>
    </citation>
    <scope>NUCLEOTIDE SEQUENCE</scope>
    <source>
        <strain evidence="2">AVDCRST_MAG27</strain>
    </source>
</reference>
<feature type="non-terminal residue" evidence="2">
    <location>
        <position position="78"/>
    </location>
</feature>
<dbReference type="AlphaFoldDB" id="A0A6J4HSB6"/>
<evidence type="ECO:0000256" key="1">
    <source>
        <dbReference type="SAM" id="MobiDB-lite"/>
    </source>
</evidence>
<feature type="compositionally biased region" description="Basic residues" evidence="1">
    <location>
        <begin position="7"/>
        <end position="22"/>
    </location>
</feature>
<dbReference type="EMBL" id="CADCTD010000042">
    <property type="protein sequence ID" value="CAA9231457.1"/>
    <property type="molecule type" value="Genomic_DNA"/>
</dbReference>
<gene>
    <name evidence="2" type="ORF">AVDCRST_MAG27-893</name>
</gene>
<proteinExistence type="predicted"/>
<feature type="non-terminal residue" evidence="2">
    <location>
        <position position="1"/>
    </location>
</feature>
<sequence>AAFLLPHARRGLAGRRPGRQRTARPGSRAGQGGGGGPRLPRRTPQGGRSAGLRAGRNLGRCRADAGNGAVPGRPRPAL</sequence>
<organism evidence="2">
    <name type="scientific">uncultured Craurococcus sp</name>
    <dbReference type="NCBI Taxonomy" id="1135998"/>
    <lineage>
        <taxon>Bacteria</taxon>
        <taxon>Pseudomonadati</taxon>
        <taxon>Pseudomonadota</taxon>
        <taxon>Alphaproteobacteria</taxon>
        <taxon>Acetobacterales</taxon>
        <taxon>Acetobacteraceae</taxon>
        <taxon>Craurococcus</taxon>
        <taxon>environmental samples</taxon>
    </lineage>
</organism>
<feature type="region of interest" description="Disordered" evidence="1">
    <location>
        <begin position="1"/>
        <end position="78"/>
    </location>
</feature>
<accession>A0A6J4HSB6</accession>
<protein>
    <submittedName>
        <fullName evidence="2">Uncharacterized protein</fullName>
    </submittedName>
</protein>
<evidence type="ECO:0000313" key="2">
    <source>
        <dbReference type="EMBL" id="CAA9231457.1"/>
    </source>
</evidence>
<name>A0A6J4HSB6_9PROT</name>